<dbReference type="Pfam" id="PF00550">
    <property type="entry name" value="PP-binding"/>
    <property type="match status" value="1"/>
</dbReference>
<reference evidence="5 6" key="1">
    <citation type="submission" date="2020-12" db="EMBL/GenBank/DDBJ databases">
        <title>Identification and biosynthesis of polyene macrolides produced by Streptomyces alfalfae Men-myco-93-63.</title>
        <authorList>
            <person name="Liu D."/>
            <person name="Li Y."/>
            <person name="Liu L."/>
            <person name="Han X."/>
            <person name="Shen F."/>
        </authorList>
    </citation>
    <scope>NUCLEOTIDE SEQUENCE [LARGE SCALE GENOMIC DNA]</scope>
    <source>
        <strain evidence="5 6">Men-myco-93-63</strain>
    </source>
</reference>
<dbReference type="Pfam" id="PF07993">
    <property type="entry name" value="NAD_binding_4"/>
    <property type="match status" value="1"/>
</dbReference>
<feature type="compositionally biased region" description="Basic and acidic residues" evidence="3">
    <location>
        <begin position="11"/>
        <end position="20"/>
    </location>
</feature>
<accession>A0A7T4PM64</accession>
<gene>
    <name evidence="5" type="ORF">I8755_33035</name>
</gene>
<protein>
    <submittedName>
        <fullName evidence="5">Amino acid adenylation domain-containing protein</fullName>
    </submittedName>
</protein>
<dbReference type="SUPFAM" id="SSF51735">
    <property type="entry name" value="NAD(P)-binding Rossmann-fold domains"/>
    <property type="match status" value="1"/>
</dbReference>
<evidence type="ECO:0000313" key="6">
    <source>
        <dbReference type="Proteomes" id="UP000596130"/>
    </source>
</evidence>
<dbReference type="Pfam" id="PF13193">
    <property type="entry name" value="AMP-binding_C"/>
    <property type="match status" value="1"/>
</dbReference>
<dbReference type="Pfam" id="PF00501">
    <property type="entry name" value="AMP-binding"/>
    <property type="match status" value="1"/>
</dbReference>
<evidence type="ECO:0000256" key="3">
    <source>
        <dbReference type="SAM" id="MobiDB-lite"/>
    </source>
</evidence>
<dbReference type="Gene3D" id="3.30.300.30">
    <property type="match status" value="1"/>
</dbReference>
<keyword evidence="1" id="KW-0596">Phosphopantetheine</keyword>
<evidence type="ECO:0000259" key="4">
    <source>
        <dbReference type="PROSITE" id="PS50075"/>
    </source>
</evidence>
<organism evidence="5 6">
    <name type="scientific">Streptomyces alfalfae</name>
    <dbReference type="NCBI Taxonomy" id="1642299"/>
    <lineage>
        <taxon>Bacteria</taxon>
        <taxon>Bacillati</taxon>
        <taxon>Actinomycetota</taxon>
        <taxon>Actinomycetes</taxon>
        <taxon>Kitasatosporales</taxon>
        <taxon>Streptomycetaceae</taxon>
        <taxon>Streptomyces</taxon>
    </lineage>
</organism>
<evidence type="ECO:0000313" key="5">
    <source>
        <dbReference type="EMBL" id="QQC92664.1"/>
    </source>
</evidence>
<feature type="region of interest" description="Disordered" evidence="3">
    <location>
        <begin position="1"/>
        <end position="28"/>
    </location>
</feature>
<dbReference type="NCBIfam" id="TIGR01746">
    <property type="entry name" value="Thioester-redct"/>
    <property type="match status" value="1"/>
</dbReference>
<dbReference type="Gene3D" id="2.30.38.10">
    <property type="entry name" value="Luciferase, Domain 3"/>
    <property type="match status" value="1"/>
</dbReference>
<dbReference type="InterPro" id="IPR010071">
    <property type="entry name" value="AA_adenyl_dom"/>
</dbReference>
<dbReference type="RefSeq" id="WP_198504332.1">
    <property type="nucleotide sequence ID" value="NZ_CP065959.1"/>
</dbReference>
<dbReference type="InterPro" id="IPR025110">
    <property type="entry name" value="AMP-bd_C"/>
</dbReference>
<dbReference type="InterPro" id="IPR045851">
    <property type="entry name" value="AMP-bd_C_sf"/>
</dbReference>
<dbReference type="SUPFAM" id="SSF47336">
    <property type="entry name" value="ACP-like"/>
    <property type="match status" value="1"/>
</dbReference>
<feature type="domain" description="Carrier" evidence="4">
    <location>
        <begin position="541"/>
        <end position="621"/>
    </location>
</feature>
<dbReference type="PROSITE" id="PS50075">
    <property type="entry name" value="CARRIER"/>
    <property type="match status" value="1"/>
</dbReference>
<dbReference type="PANTHER" id="PTHR44845">
    <property type="entry name" value="CARRIER DOMAIN-CONTAINING PROTEIN"/>
    <property type="match status" value="1"/>
</dbReference>
<dbReference type="Gene3D" id="3.40.50.720">
    <property type="entry name" value="NAD(P)-binding Rossmann-like Domain"/>
    <property type="match status" value="1"/>
</dbReference>
<dbReference type="NCBIfam" id="TIGR01733">
    <property type="entry name" value="AA-adenyl-dom"/>
    <property type="match status" value="1"/>
</dbReference>
<name>A0A7T4PM64_9ACTN</name>
<dbReference type="Gene3D" id="3.40.50.980">
    <property type="match status" value="2"/>
</dbReference>
<dbReference type="SUPFAM" id="SSF56801">
    <property type="entry name" value="Acetyl-CoA synthetase-like"/>
    <property type="match status" value="1"/>
</dbReference>
<dbReference type="InterPro" id="IPR036291">
    <property type="entry name" value="NAD(P)-bd_dom_sf"/>
</dbReference>
<sequence>MPPIVPTPTGRSREHTRTSDETSTGYPSDALLPDLFARQARRSPDDEALVWSGGCWTFRELHDRVCRAAARLRARGVKDGDIVAVLLDRSPQAVVSVLAVLEAGAVYLPLDPRTPRKRLVAMLRDAAARYLVTLPDATVPSSLPLGRVTTRELEEAQTPRRPEPYRSAGRLATDAAYLIYTSGSTGTPKGVLCPHRGLVRFVTADHPAVPRPGDRLLSTTNPTFDVSCYEIFCTLLNGACLVLPEPDVLLDTEALARCLCHHRITTLWLSAGLFHVHAQSAPRMFSGLRCLMVGGDSVSPGAVRTVLGHGAPGTFIHGYGPTENSVITTSYTVRDLSDHAELVPIGTPVPATTVHVVRSDGSLVDAEGEGELWVGGDGVAIGYVNDPRRTAERFVPDRFGHDPRGRLYRTGDIVRRRADGVLEFLGRKDRQVKLRGFRVELDEVEAVLSTHPEVREAAVDVVGEGPGAYLAAAVAGVAGTEASALTARLYDHVRDRLPSHMVPSRLVCLPDLPLTSSGKADHARLLAPLFRPTADRRGGGIPKGADEKAVERIWCECLGVDAVWRDDDFFALGGTSLTATQIATAIRRHFAIAPEKSNALIRELLSNPTLAAFTGRARRLADQGTATTSHVKPDFRAAARLHRAMPFAGPLPEQGCLRRVLITGGTGFLGVHLLDRLVRAGAEHLYCLVRAQDEAHGAARITARMRRYGLDPQHLDGRFTVVPGDLSAERFGLGRAVWERLARESDLIVHCGAQVNFAYLYEALAPVNVGGTRTVVELAAAHRLKPVHHISTVGVLAGLGRTGVRHITEDTPLARPDRLPDGYTETKWVAEKLVAEAARQGLPASIHRPSEVTGTSDRGVWKTDTLMCALFRTIAQAGVAPDAPLPLDFIPVDHTADMITRVITHEKSDGRVYHLSNPSYAHLPLLVDRLRAMSYRVRTVGYREWVAGVIQAADADPRHPMTPYLPMFVGPATGAASTAERMYSTSLLPRLSRDNAERVAAAADLTCPPVDARLLDLYLGRLRESGYLPAPESTGGTAH</sequence>
<dbReference type="CDD" id="cd05235">
    <property type="entry name" value="SDR_e1"/>
    <property type="match status" value="1"/>
</dbReference>
<dbReference type="PANTHER" id="PTHR44845:SF6">
    <property type="entry name" value="BETA-ALANINE-ACTIVATING ENZYME"/>
    <property type="match status" value="1"/>
</dbReference>
<dbReference type="EMBL" id="CP065959">
    <property type="protein sequence ID" value="QQC92664.1"/>
    <property type="molecule type" value="Genomic_DNA"/>
</dbReference>
<dbReference type="Gene3D" id="1.10.1200.10">
    <property type="entry name" value="ACP-like"/>
    <property type="match status" value="1"/>
</dbReference>
<evidence type="ECO:0000256" key="1">
    <source>
        <dbReference type="ARBA" id="ARBA00022450"/>
    </source>
</evidence>
<dbReference type="AlphaFoldDB" id="A0A7T4PM64"/>
<evidence type="ECO:0000256" key="2">
    <source>
        <dbReference type="ARBA" id="ARBA00022553"/>
    </source>
</evidence>
<dbReference type="Proteomes" id="UP000596130">
    <property type="component" value="Chromosome"/>
</dbReference>
<dbReference type="PROSITE" id="PS00455">
    <property type="entry name" value="AMP_BINDING"/>
    <property type="match status" value="1"/>
</dbReference>
<dbReference type="CDD" id="cd12117">
    <property type="entry name" value="A_NRPS_Srf_like"/>
    <property type="match status" value="1"/>
</dbReference>
<dbReference type="InterPro" id="IPR036736">
    <property type="entry name" value="ACP-like_sf"/>
</dbReference>
<keyword evidence="2" id="KW-0597">Phosphoprotein</keyword>
<dbReference type="InterPro" id="IPR020845">
    <property type="entry name" value="AMP-binding_CS"/>
</dbReference>
<dbReference type="InterPro" id="IPR000873">
    <property type="entry name" value="AMP-dep_synth/lig_dom"/>
</dbReference>
<dbReference type="InterPro" id="IPR010080">
    <property type="entry name" value="Thioester_reductase-like_dom"/>
</dbReference>
<dbReference type="InterPro" id="IPR009081">
    <property type="entry name" value="PP-bd_ACP"/>
</dbReference>
<proteinExistence type="predicted"/>
<dbReference type="InterPro" id="IPR013120">
    <property type="entry name" value="FAR_NAD-bd"/>
</dbReference>